<reference evidence="4 5" key="1">
    <citation type="submission" date="2023-05" db="EMBL/GenBank/DDBJ databases">
        <title>Corynebacterium suedekumii sp. nov. and Corynebacterium breve sp. nov. isolated from raw cow's milk.</title>
        <authorList>
            <person name="Baer M.K."/>
            <person name="Mehl L."/>
            <person name="Hellmuth R."/>
            <person name="Marke G."/>
            <person name="Lipski A."/>
        </authorList>
    </citation>
    <scope>NUCLEOTIDE SEQUENCE [LARGE SCALE GENOMIC DNA]</scope>
    <source>
        <strain evidence="4 5">R4</strain>
    </source>
</reference>
<dbReference type="RefSeq" id="WP_284823620.1">
    <property type="nucleotide sequence ID" value="NZ_CP126969.1"/>
</dbReference>
<feature type="domain" description="DUF4232" evidence="3">
    <location>
        <begin position="73"/>
        <end position="206"/>
    </location>
</feature>
<dbReference type="Proteomes" id="UP001225598">
    <property type="component" value="Chromosome"/>
</dbReference>
<dbReference type="InterPro" id="IPR025326">
    <property type="entry name" value="DUF4232"/>
</dbReference>
<accession>A0ABY8VB62</accession>
<evidence type="ECO:0000256" key="2">
    <source>
        <dbReference type="SAM" id="SignalP"/>
    </source>
</evidence>
<dbReference type="EMBL" id="CP126969">
    <property type="protein sequence ID" value="WIM66900.1"/>
    <property type="molecule type" value="Genomic_DNA"/>
</dbReference>
<organism evidence="4 5">
    <name type="scientific">Corynebacterium breve</name>
    <dbReference type="NCBI Taxonomy" id="3049799"/>
    <lineage>
        <taxon>Bacteria</taxon>
        <taxon>Bacillati</taxon>
        <taxon>Actinomycetota</taxon>
        <taxon>Actinomycetes</taxon>
        <taxon>Mycobacteriales</taxon>
        <taxon>Corynebacteriaceae</taxon>
        <taxon>Corynebacterium</taxon>
    </lineage>
</organism>
<name>A0ABY8VB62_9CORY</name>
<evidence type="ECO:0000313" key="5">
    <source>
        <dbReference type="Proteomes" id="UP001225598"/>
    </source>
</evidence>
<dbReference type="PROSITE" id="PS51257">
    <property type="entry name" value="PROKAR_LIPOPROTEIN"/>
    <property type="match status" value="1"/>
</dbReference>
<evidence type="ECO:0000256" key="1">
    <source>
        <dbReference type="SAM" id="MobiDB-lite"/>
    </source>
</evidence>
<sequence length="207" mass="21025">MKTRDLIIPALLLTTLALTACGTGGDQGSATPTAEPEVLQNDLPSESPSPDMAPDEQGHRADDVTANTAKGACITEGLELTVAGEQGAAGSRILDLELKNTSGKDCQMIGFPGVSIVGGGNGTQIGAPANRENRGTDYVELKDGDVATFTVTISQAGAYDEAECQPTPADGLRVFPPGNTNSSYVAVPGLTGCANPELSILNVGPVA</sequence>
<feature type="signal peptide" evidence="2">
    <location>
        <begin position="1"/>
        <end position="20"/>
    </location>
</feature>
<protein>
    <submittedName>
        <fullName evidence="4">DUF4232 domain-containing protein</fullName>
    </submittedName>
</protein>
<feature type="region of interest" description="Disordered" evidence="1">
    <location>
        <begin position="24"/>
        <end position="60"/>
    </location>
</feature>
<keyword evidence="2" id="KW-0732">Signal</keyword>
<evidence type="ECO:0000259" key="3">
    <source>
        <dbReference type="Pfam" id="PF14016"/>
    </source>
</evidence>
<feature type="chain" id="PRO_5047391757" evidence="2">
    <location>
        <begin position="21"/>
        <end position="207"/>
    </location>
</feature>
<keyword evidence="5" id="KW-1185">Reference proteome</keyword>
<dbReference type="Pfam" id="PF14016">
    <property type="entry name" value="DUF4232"/>
    <property type="match status" value="1"/>
</dbReference>
<proteinExistence type="predicted"/>
<gene>
    <name evidence="4" type="ORF">QP027_07100</name>
</gene>
<evidence type="ECO:0000313" key="4">
    <source>
        <dbReference type="EMBL" id="WIM66900.1"/>
    </source>
</evidence>